<reference evidence="2" key="3">
    <citation type="journal article" date="2019" name="Microbiol. Resour. Announc.">
        <title>Draft Genome Sequences of Type Strains of Gordonibacter faecihominis, Paraeggerthella hongkongensis, Parvibacter caecicola,Slackia equolifaciens, Slackia faecicanis, and Slackia isoflavoniconvertens.</title>
        <authorList>
            <person name="Danylec N."/>
            <person name="Stoll D.A."/>
            <person name="Dotsch A."/>
            <person name="Huch M."/>
        </authorList>
    </citation>
    <scope>NUCLEOTIDE SEQUENCE</scope>
    <source>
        <strain evidence="2">DSM 16107</strain>
    </source>
</reference>
<gene>
    <name evidence="1" type="ORF">C1876_16830</name>
    <name evidence="2" type="ORF">DMP09_15045</name>
</gene>
<accession>A0A3N0ITF9</accession>
<reference evidence="1 3" key="1">
    <citation type="journal article" date="2018" name="Elife">
        <title>Discovery and characterization of a prevalent human gut bacterial enzyme sufficient for the inactivation of a family of plant toxins.</title>
        <authorList>
            <person name="Koppel N."/>
            <person name="Bisanz J.E."/>
            <person name="Pandelia M.E."/>
            <person name="Turnbaugh P.J."/>
            <person name="Balskus E.P."/>
        </authorList>
    </citation>
    <scope>NUCLEOTIDE SEQUENCE [LARGE SCALE GENOMIC DNA]</scope>
    <source>
        <strain evidence="1 3">DSM 16107</strain>
    </source>
</reference>
<sequence length="157" mass="17415">MDYLALAAVVIAVCSLATSVVSCGIQRRHNVLSVRPLGSIDVSDYENLIQVRVLNQGTGPLIVKSLVCSNEAGKTSSSLVKMFTDVDQDWNDFTEEVSSRVIPANDAIVLISITPEDEPTRLALRETLSKISITVTYEDIYKNETTEKRELSYFDRK</sequence>
<name>A0A3N0ITF9_9ACTN</name>
<reference evidence="4" key="2">
    <citation type="submission" date="2018-05" db="EMBL/GenBank/DDBJ databases">
        <title>Genome Sequencing of selected type strains of the family Eggerthellaceae.</title>
        <authorList>
            <person name="Danylec N."/>
            <person name="Stoll D.A."/>
            <person name="Doetsch A."/>
            <person name="Huch M."/>
        </authorList>
    </citation>
    <scope>NUCLEOTIDE SEQUENCE [LARGE SCALE GENOMIC DNA]</scope>
    <source>
        <strain evidence="4">DSM 16107</strain>
    </source>
</reference>
<proteinExistence type="predicted"/>
<dbReference type="Proteomes" id="UP000270112">
    <property type="component" value="Unassembled WGS sequence"/>
</dbReference>
<dbReference type="OrthoDB" id="9180314at2"/>
<comment type="caution">
    <text evidence="2">The sequence shown here is derived from an EMBL/GenBank/DDBJ whole genome shotgun (WGS) entry which is preliminary data.</text>
</comment>
<dbReference type="EMBL" id="PPTT01000048">
    <property type="protein sequence ID" value="RDB63663.1"/>
    <property type="molecule type" value="Genomic_DNA"/>
</dbReference>
<protein>
    <submittedName>
        <fullName evidence="2">Uncharacterized protein</fullName>
    </submittedName>
</protein>
<evidence type="ECO:0000313" key="2">
    <source>
        <dbReference type="EMBL" id="RNM40268.1"/>
    </source>
</evidence>
<dbReference type="EMBL" id="QICC01000093">
    <property type="protein sequence ID" value="RNM40268.1"/>
    <property type="molecule type" value="Genomic_DNA"/>
</dbReference>
<evidence type="ECO:0000313" key="4">
    <source>
        <dbReference type="Proteomes" id="UP000270112"/>
    </source>
</evidence>
<dbReference type="AlphaFoldDB" id="A0A3N0ITF9"/>
<keyword evidence="3" id="KW-1185">Reference proteome</keyword>
<dbReference type="Proteomes" id="UP000253817">
    <property type="component" value="Unassembled WGS sequence"/>
</dbReference>
<evidence type="ECO:0000313" key="1">
    <source>
        <dbReference type="EMBL" id="RDB63663.1"/>
    </source>
</evidence>
<organism evidence="2 4">
    <name type="scientific">Eggerthella sinensis</name>
    <dbReference type="NCBI Taxonomy" id="242230"/>
    <lineage>
        <taxon>Bacteria</taxon>
        <taxon>Bacillati</taxon>
        <taxon>Actinomycetota</taxon>
        <taxon>Coriobacteriia</taxon>
        <taxon>Eggerthellales</taxon>
        <taxon>Eggerthellaceae</taxon>
        <taxon>Eggerthella</taxon>
    </lineage>
</organism>
<evidence type="ECO:0000313" key="3">
    <source>
        <dbReference type="Proteomes" id="UP000253817"/>
    </source>
</evidence>
<dbReference type="RefSeq" id="WP_114547875.1">
    <property type="nucleotide sequence ID" value="NZ_PPTT01000048.1"/>
</dbReference>